<dbReference type="OrthoDB" id="297496at2759"/>
<keyword evidence="5 8" id="KW-0406">Ion transport</keyword>
<dbReference type="RefSeq" id="XP_022644528.1">
    <property type="nucleotide sequence ID" value="XM_022788793.1"/>
</dbReference>
<dbReference type="PANTHER" id="PTHR11003">
    <property type="entry name" value="POTASSIUM CHANNEL, SUBFAMILY K"/>
    <property type="match status" value="1"/>
</dbReference>
<keyword evidence="12" id="KW-1185">Reference proteome</keyword>
<dbReference type="AlphaFoldDB" id="A0A7M7JCS0"/>
<organism evidence="11 12">
    <name type="scientific">Varroa destructor</name>
    <name type="common">Honeybee mite</name>
    <dbReference type="NCBI Taxonomy" id="109461"/>
    <lineage>
        <taxon>Eukaryota</taxon>
        <taxon>Metazoa</taxon>
        <taxon>Ecdysozoa</taxon>
        <taxon>Arthropoda</taxon>
        <taxon>Chelicerata</taxon>
        <taxon>Arachnida</taxon>
        <taxon>Acari</taxon>
        <taxon>Parasitiformes</taxon>
        <taxon>Mesostigmata</taxon>
        <taxon>Gamasina</taxon>
        <taxon>Dermanyssoidea</taxon>
        <taxon>Varroidae</taxon>
        <taxon>Varroa</taxon>
    </lineage>
</organism>
<keyword evidence="7 8" id="KW-0407">Ion channel</keyword>
<dbReference type="PANTHER" id="PTHR11003:SF334">
    <property type="entry name" value="FI03418P"/>
    <property type="match status" value="1"/>
</dbReference>
<evidence type="ECO:0000256" key="1">
    <source>
        <dbReference type="ARBA" id="ARBA00004141"/>
    </source>
</evidence>
<dbReference type="EnsemblMetazoa" id="XM_022788791">
    <property type="protein sequence ID" value="XP_022644526"/>
    <property type="gene ID" value="LOC111243360"/>
</dbReference>
<keyword evidence="4 9" id="KW-1133">Transmembrane helix</keyword>
<comment type="subcellular location">
    <subcellularLocation>
        <location evidence="1">Membrane</location>
        <topology evidence="1">Multi-pass membrane protein</topology>
    </subcellularLocation>
</comment>
<evidence type="ECO:0000256" key="3">
    <source>
        <dbReference type="ARBA" id="ARBA00022692"/>
    </source>
</evidence>
<evidence type="ECO:0000259" key="10">
    <source>
        <dbReference type="Pfam" id="PF07885"/>
    </source>
</evidence>
<dbReference type="GO" id="GO:0015271">
    <property type="term" value="F:outward rectifier potassium channel activity"/>
    <property type="evidence" value="ECO:0007669"/>
    <property type="project" value="TreeGrafter"/>
</dbReference>
<dbReference type="Gene3D" id="1.10.287.70">
    <property type="match status" value="1"/>
</dbReference>
<evidence type="ECO:0000256" key="2">
    <source>
        <dbReference type="ARBA" id="ARBA00022448"/>
    </source>
</evidence>
<comment type="similarity">
    <text evidence="8">Belongs to the two pore domain potassium channel (TC 1.A.1.8) family.</text>
</comment>
<dbReference type="EnsemblMetazoa" id="XM_022788792">
    <property type="protein sequence ID" value="XP_022644527"/>
    <property type="gene ID" value="LOC111243360"/>
</dbReference>
<proteinExistence type="inferred from homology"/>
<evidence type="ECO:0000256" key="8">
    <source>
        <dbReference type="RuleBase" id="RU003857"/>
    </source>
</evidence>
<dbReference type="RefSeq" id="XP_022644526.1">
    <property type="nucleotide sequence ID" value="XM_022788791.1"/>
</dbReference>
<feature type="transmembrane region" description="Helical" evidence="9">
    <location>
        <begin position="140"/>
        <end position="158"/>
    </location>
</feature>
<dbReference type="GO" id="GO:0030322">
    <property type="term" value="P:stabilization of membrane potential"/>
    <property type="evidence" value="ECO:0007669"/>
    <property type="project" value="TreeGrafter"/>
</dbReference>
<keyword evidence="6 9" id="KW-0472">Membrane</keyword>
<dbReference type="GO" id="GO:0022841">
    <property type="term" value="F:potassium ion leak channel activity"/>
    <property type="evidence" value="ECO:0007669"/>
    <property type="project" value="TreeGrafter"/>
</dbReference>
<feature type="transmembrane region" description="Helical" evidence="9">
    <location>
        <begin position="47"/>
        <end position="67"/>
    </location>
</feature>
<sequence length="484" mass="53892">MSSRLPRGSPYHGGYGVYGGYGYEEPTKIQRFGQCCRACTASLMSHFGLVTLVMFYCVFGAFLFEYLEAPNEGAKRLEVMYRRGNVSIDLWRITNGSRVLEQRQWKTDALQVLKKFEDQVVRAVRKEGYDGNDHGEPPQWSFTGSLLYSIIVITTIGYGNVAPKTPQGRVVTIFYAIAGIPLMLLCLSNLGDTMAHSFKFSYKYMCCAMVHKERRPRRQRSRSRRAYARSLAMAGSASGIGASMSGAGVGLCPGVIGTGRKVFVNNASTQASSLPTTPTLQPKHFNVGYRRAASVPRSRATPTLKADAWNSQIFVNRYAKEDDRQRTLGSSGSPEAATGVAQTSRNEPIVFDFGGYETESESSEEEYQRRRDEEAVPLWMCCGIVILYILGGAWLFKYYEDWDFLEGSYFCFVTLTTIGFGDVVPGQTINEKETQSSRLASCAIYLLFGMALIAMSFNLVQEEVKKKVRNIGKRVGIVSDDDDD</sequence>
<evidence type="ECO:0000256" key="4">
    <source>
        <dbReference type="ARBA" id="ARBA00022989"/>
    </source>
</evidence>
<dbReference type="InParanoid" id="A0A7M7JCS0"/>
<dbReference type="InterPro" id="IPR013099">
    <property type="entry name" value="K_chnl_dom"/>
</dbReference>
<dbReference type="GO" id="GO:0005886">
    <property type="term" value="C:plasma membrane"/>
    <property type="evidence" value="ECO:0007669"/>
    <property type="project" value="TreeGrafter"/>
</dbReference>
<evidence type="ECO:0000256" key="5">
    <source>
        <dbReference type="ARBA" id="ARBA00023065"/>
    </source>
</evidence>
<evidence type="ECO:0000313" key="12">
    <source>
        <dbReference type="Proteomes" id="UP000594260"/>
    </source>
</evidence>
<dbReference type="Proteomes" id="UP000594260">
    <property type="component" value="Unplaced"/>
</dbReference>
<dbReference type="EnsemblMetazoa" id="XM_022788793">
    <property type="protein sequence ID" value="XP_022644528"/>
    <property type="gene ID" value="LOC111243360"/>
</dbReference>
<dbReference type="Pfam" id="PF07885">
    <property type="entry name" value="Ion_trans_2"/>
    <property type="match status" value="2"/>
</dbReference>
<dbReference type="KEGG" id="vde:111243360"/>
<dbReference type="OMA" id="SWKVLTC"/>
<dbReference type="InterPro" id="IPR003280">
    <property type="entry name" value="2pore_dom_K_chnl"/>
</dbReference>
<feature type="transmembrane region" description="Helical" evidence="9">
    <location>
        <begin position="438"/>
        <end position="460"/>
    </location>
</feature>
<dbReference type="GeneID" id="111243360"/>
<evidence type="ECO:0000256" key="6">
    <source>
        <dbReference type="ARBA" id="ARBA00023136"/>
    </source>
</evidence>
<feature type="domain" description="Potassium channel" evidence="10">
    <location>
        <begin position="384"/>
        <end position="464"/>
    </location>
</feature>
<feature type="transmembrane region" description="Helical" evidence="9">
    <location>
        <begin position="170"/>
        <end position="190"/>
    </location>
</feature>
<keyword evidence="2 8" id="KW-0813">Transport</keyword>
<dbReference type="RefSeq" id="XP_022644527.1">
    <property type="nucleotide sequence ID" value="XM_022788792.1"/>
</dbReference>
<accession>A0A7M7JCS0</accession>
<protein>
    <recommendedName>
        <fullName evidence="10">Potassium channel domain-containing protein</fullName>
    </recommendedName>
</protein>
<dbReference type="PRINTS" id="PR01333">
    <property type="entry name" value="2POREKCHANEL"/>
</dbReference>
<evidence type="ECO:0000313" key="11">
    <source>
        <dbReference type="EnsemblMetazoa" id="XP_022644528"/>
    </source>
</evidence>
<feature type="transmembrane region" description="Helical" evidence="9">
    <location>
        <begin position="376"/>
        <end position="396"/>
    </location>
</feature>
<keyword evidence="3 8" id="KW-0812">Transmembrane</keyword>
<evidence type="ECO:0000256" key="9">
    <source>
        <dbReference type="SAM" id="Phobius"/>
    </source>
</evidence>
<dbReference type="SUPFAM" id="SSF81324">
    <property type="entry name" value="Voltage-gated potassium channels"/>
    <property type="match status" value="2"/>
</dbReference>
<name>A0A7M7JCS0_VARDE</name>
<feature type="domain" description="Potassium channel" evidence="10">
    <location>
        <begin position="137"/>
        <end position="194"/>
    </location>
</feature>
<evidence type="ECO:0000256" key="7">
    <source>
        <dbReference type="ARBA" id="ARBA00023303"/>
    </source>
</evidence>
<reference evidence="11" key="1">
    <citation type="submission" date="2021-01" db="UniProtKB">
        <authorList>
            <consortium name="EnsemblMetazoa"/>
        </authorList>
    </citation>
    <scope>IDENTIFICATION</scope>
</reference>